<dbReference type="NCBIfam" id="TIGR00034">
    <property type="entry name" value="aroFGH"/>
    <property type="match status" value="1"/>
</dbReference>
<dbReference type="AlphaFoldDB" id="A0A163LJ82"/>
<dbReference type="NCBIfam" id="NF009395">
    <property type="entry name" value="PRK12755.1"/>
    <property type="match status" value="1"/>
</dbReference>
<sequence length="383" mass="41456">MAFADADLKNPTLAGDMPTYNSNEQSDDVRVLGYDPLIPPQLLAAEVPITPHAEKTVVRGRKEAVRIITQKDDRLLVMVGPCSLHDPELALEYCQRLKALADKLQDNICIIMRAYLEKPRTTVGWKGLINDPDIDESFQINKGLRISRKLFVDLTSAGMPIASEMLDTISPQFLADLISLGAIGARTTESQLHRELASGLSFPIGFKNGTDGGLTVAVDAIGSAAARHHFMGVTKQGLAAITRTSGNDHCFVILRGGSKGTNFDKDSIKTVRESLRKKNLPEVMMVDCSHGNSNKDHRNQPKVAKDVADQIRAGETGIVGVMIESNINEGNQKVPPEGPSGLKKGVSITDACIDWETTVTTLEDLAAAVAERRANKSKTNGVH</sequence>
<evidence type="ECO:0000256" key="2">
    <source>
        <dbReference type="ARBA" id="ARBA00004688"/>
    </source>
</evidence>
<dbReference type="InterPro" id="IPR006219">
    <property type="entry name" value="DAHP_synth_1"/>
</dbReference>
<dbReference type="GO" id="GO:0003849">
    <property type="term" value="F:3-deoxy-7-phosphoheptulonate synthase activity"/>
    <property type="evidence" value="ECO:0007669"/>
    <property type="project" value="UniProtKB-EC"/>
</dbReference>
<dbReference type="Gene3D" id="3.20.20.70">
    <property type="entry name" value="Aldolase class I"/>
    <property type="match status" value="1"/>
</dbReference>
<evidence type="ECO:0000256" key="6">
    <source>
        <dbReference type="ARBA" id="ARBA00023141"/>
    </source>
</evidence>
<evidence type="ECO:0000256" key="1">
    <source>
        <dbReference type="ARBA" id="ARBA00003726"/>
    </source>
</evidence>
<comment type="caution">
    <text evidence="9">The sequence shown here is derived from an EMBL/GenBank/DDBJ whole genome shotgun (WGS) entry which is preliminary data.</text>
</comment>
<keyword evidence="5 8" id="KW-0808">Transferase</keyword>
<dbReference type="FunFam" id="3.20.20.70:FF:000005">
    <property type="entry name" value="Phospho-2-dehydro-3-deoxyheptonate aldolase"/>
    <property type="match status" value="1"/>
</dbReference>
<evidence type="ECO:0000256" key="3">
    <source>
        <dbReference type="ARBA" id="ARBA00007985"/>
    </source>
</evidence>
<evidence type="ECO:0000256" key="5">
    <source>
        <dbReference type="ARBA" id="ARBA00022679"/>
    </source>
</evidence>
<comment type="similarity">
    <text evidence="3 8">Belongs to the class-I DAHP synthase family.</text>
</comment>
<dbReference type="OrthoDB" id="4699125at2759"/>
<dbReference type="GO" id="GO:0009073">
    <property type="term" value="P:aromatic amino acid family biosynthetic process"/>
    <property type="evidence" value="ECO:0007669"/>
    <property type="project" value="UniProtKB-KW"/>
</dbReference>
<dbReference type="PANTHER" id="PTHR21225">
    <property type="entry name" value="PHOSPHO-2-DEHYDRO-3-DEOXYHEPTONATE ALDOLASE DAHP SYNTHETASE"/>
    <property type="match status" value="1"/>
</dbReference>
<dbReference type="EC" id="2.5.1.54" evidence="8"/>
<dbReference type="EMBL" id="JYNV01000051">
    <property type="protein sequence ID" value="KZM27841.1"/>
    <property type="molecule type" value="Genomic_DNA"/>
</dbReference>
<gene>
    <name evidence="9" type="ORF">ST47_g1009</name>
</gene>
<dbReference type="InterPro" id="IPR006218">
    <property type="entry name" value="DAHP1/KDSA"/>
</dbReference>
<reference evidence="9 10" key="1">
    <citation type="journal article" date="2016" name="Sci. Rep.">
        <title>Draft genome sequencing and secretome analysis of fungal phytopathogen Ascochyta rabiei provides insight into the necrotrophic effector repertoire.</title>
        <authorList>
            <person name="Verma S."/>
            <person name="Gazara R.K."/>
            <person name="Nizam S."/>
            <person name="Parween S."/>
            <person name="Chattopadhyay D."/>
            <person name="Verma P.K."/>
        </authorList>
    </citation>
    <scope>NUCLEOTIDE SEQUENCE [LARGE SCALE GENOMIC DNA]</scope>
    <source>
        <strain evidence="9 10">ArDII</strain>
    </source>
</reference>
<evidence type="ECO:0000256" key="7">
    <source>
        <dbReference type="ARBA" id="ARBA00047508"/>
    </source>
</evidence>
<comment type="catalytic activity">
    <reaction evidence="7 8">
        <text>D-erythrose 4-phosphate + phosphoenolpyruvate + H2O = 7-phospho-2-dehydro-3-deoxy-D-arabino-heptonate + phosphate</text>
        <dbReference type="Rhea" id="RHEA:14717"/>
        <dbReference type="ChEBI" id="CHEBI:15377"/>
        <dbReference type="ChEBI" id="CHEBI:16897"/>
        <dbReference type="ChEBI" id="CHEBI:43474"/>
        <dbReference type="ChEBI" id="CHEBI:58394"/>
        <dbReference type="ChEBI" id="CHEBI:58702"/>
        <dbReference type="EC" id="2.5.1.54"/>
    </reaction>
</comment>
<keyword evidence="10" id="KW-1185">Reference proteome</keyword>
<organism evidence="9 10">
    <name type="scientific">Didymella rabiei</name>
    <name type="common">Chickpea ascochyta blight fungus</name>
    <name type="synonym">Mycosphaerella rabiei</name>
    <dbReference type="NCBI Taxonomy" id="5454"/>
    <lineage>
        <taxon>Eukaryota</taxon>
        <taxon>Fungi</taxon>
        <taxon>Dikarya</taxon>
        <taxon>Ascomycota</taxon>
        <taxon>Pezizomycotina</taxon>
        <taxon>Dothideomycetes</taxon>
        <taxon>Pleosporomycetidae</taxon>
        <taxon>Pleosporales</taxon>
        <taxon>Pleosporineae</taxon>
        <taxon>Didymellaceae</taxon>
        <taxon>Ascochyta</taxon>
    </lineage>
</organism>
<comment type="pathway">
    <text evidence="2">Metabolic intermediate biosynthesis; chorismate biosynthesis; chorismate from D-erythrose 4-phosphate and phosphoenolpyruvate: step 1/7.</text>
</comment>
<dbReference type="PIRSF" id="PIRSF001361">
    <property type="entry name" value="DAHP_synthase"/>
    <property type="match status" value="1"/>
</dbReference>
<keyword evidence="6 8" id="KW-0057">Aromatic amino acid biosynthesis</keyword>
<proteinExistence type="inferred from homology"/>
<evidence type="ECO:0000313" key="9">
    <source>
        <dbReference type="EMBL" id="KZM27841.1"/>
    </source>
</evidence>
<dbReference type="SUPFAM" id="SSF51569">
    <property type="entry name" value="Aldolase"/>
    <property type="match status" value="1"/>
</dbReference>
<evidence type="ECO:0000256" key="4">
    <source>
        <dbReference type="ARBA" id="ARBA00022605"/>
    </source>
</evidence>
<comment type="function">
    <text evidence="1">Stereospecific condensation of phosphoenolpyruvate (PEP) and D-erythrose-4-phosphate (E4P) giving rise to 3-deoxy-D-arabino-heptulosonate-7-phosphate (DAHP).</text>
</comment>
<name>A0A163LJ82_DIDRA</name>
<dbReference type="GO" id="GO:0008652">
    <property type="term" value="P:amino acid biosynthetic process"/>
    <property type="evidence" value="ECO:0007669"/>
    <property type="project" value="UniProtKB-KW"/>
</dbReference>
<dbReference type="Pfam" id="PF00793">
    <property type="entry name" value="DAHP_synth_1"/>
    <property type="match status" value="1"/>
</dbReference>
<dbReference type="STRING" id="5454.A0A163LJ82"/>
<dbReference type="InterPro" id="IPR013785">
    <property type="entry name" value="Aldolase_TIM"/>
</dbReference>
<keyword evidence="4 8" id="KW-0028">Amino-acid biosynthesis</keyword>
<accession>A0A163LJ82</accession>
<protein>
    <recommendedName>
        <fullName evidence="8">Phospho-2-dehydro-3-deoxyheptonate aldolase</fullName>
        <ecNumber evidence="8">2.5.1.54</ecNumber>
    </recommendedName>
</protein>
<dbReference type="PANTHER" id="PTHR21225:SF12">
    <property type="entry name" value="PHOSPHO-2-DEHYDRO-3-DEOXYHEPTONATE ALDOLASE, TYROSINE-INHIBITED"/>
    <property type="match status" value="1"/>
</dbReference>
<dbReference type="GO" id="GO:0005737">
    <property type="term" value="C:cytoplasm"/>
    <property type="evidence" value="ECO:0007669"/>
    <property type="project" value="TreeGrafter"/>
</dbReference>
<evidence type="ECO:0000256" key="8">
    <source>
        <dbReference type="PIRNR" id="PIRNR001361"/>
    </source>
</evidence>
<dbReference type="Proteomes" id="UP000076837">
    <property type="component" value="Unassembled WGS sequence"/>
</dbReference>
<evidence type="ECO:0000313" key="10">
    <source>
        <dbReference type="Proteomes" id="UP000076837"/>
    </source>
</evidence>